<comment type="caution">
    <text evidence="1">The sequence shown here is derived from an EMBL/GenBank/DDBJ whole genome shotgun (WGS) entry which is preliminary data.</text>
</comment>
<protein>
    <submittedName>
        <fullName evidence="1">Uncharacterized protein</fullName>
    </submittedName>
</protein>
<gene>
    <name evidence="1" type="ORF">GCM10023318_54810</name>
</gene>
<evidence type="ECO:0000313" key="2">
    <source>
        <dbReference type="Proteomes" id="UP001500603"/>
    </source>
</evidence>
<accession>A0ABP9KYB2</accession>
<dbReference type="EMBL" id="BAABJM010000007">
    <property type="protein sequence ID" value="GAA5066528.1"/>
    <property type="molecule type" value="Genomic_DNA"/>
</dbReference>
<keyword evidence="2" id="KW-1185">Reference proteome</keyword>
<dbReference type="Proteomes" id="UP001500603">
    <property type="component" value="Unassembled WGS sequence"/>
</dbReference>
<proteinExistence type="predicted"/>
<dbReference type="RefSeq" id="WP_345499040.1">
    <property type="nucleotide sequence ID" value="NZ_BAABJM010000007.1"/>
</dbReference>
<name>A0ABP9KYB2_9NOCA</name>
<reference evidence="2" key="1">
    <citation type="journal article" date="2019" name="Int. J. Syst. Evol. Microbiol.">
        <title>The Global Catalogue of Microorganisms (GCM) 10K type strain sequencing project: providing services to taxonomists for standard genome sequencing and annotation.</title>
        <authorList>
            <consortium name="The Broad Institute Genomics Platform"/>
            <consortium name="The Broad Institute Genome Sequencing Center for Infectious Disease"/>
            <person name="Wu L."/>
            <person name="Ma J."/>
        </authorList>
    </citation>
    <scope>NUCLEOTIDE SEQUENCE [LARGE SCALE GENOMIC DNA]</scope>
    <source>
        <strain evidence="2">JCM 18298</strain>
    </source>
</reference>
<sequence length="48" mass="5473">MPLTALPESRFDRYEADRLPTVALRTQASTDAQFRVHSRLQAEQTRAA</sequence>
<organism evidence="1 2">
    <name type="scientific">Nocardia callitridis</name>
    <dbReference type="NCBI Taxonomy" id="648753"/>
    <lineage>
        <taxon>Bacteria</taxon>
        <taxon>Bacillati</taxon>
        <taxon>Actinomycetota</taxon>
        <taxon>Actinomycetes</taxon>
        <taxon>Mycobacteriales</taxon>
        <taxon>Nocardiaceae</taxon>
        <taxon>Nocardia</taxon>
    </lineage>
</organism>
<evidence type="ECO:0000313" key="1">
    <source>
        <dbReference type="EMBL" id="GAA5066528.1"/>
    </source>
</evidence>